<dbReference type="InterPro" id="IPR023198">
    <property type="entry name" value="PGP-like_dom2"/>
</dbReference>
<dbReference type="Gene3D" id="1.10.150.240">
    <property type="entry name" value="Putative phosphatase, domain 2"/>
    <property type="match status" value="1"/>
</dbReference>
<protein>
    <submittedName>
        <fullName evidence="1">HAD family phosphatase</fullName>
    </submittedName>
</protein>
<dbReference type="SFLD" id="SFLDG01129">
    <property type="entry name" value="C1.5:_HAD__Beta-PGM__Phosphata"/>
    <property type="match status" value="1"/>
</dbReference>
<proteinExistence type="predicted"/>
<dbReference type="OrthoDB" id="9797415at2"/>
<dbReference type="InterPro" id="IPR036412">
    <property type="entry name" value="HAD-like_sf"/>
</dbReference>
<dbReference type="KEGG" id="aev:EI546_15800"/>
<dbReference type="Proteomes" id="UP000285517">
    <property type="component" value="Chromosome"/>
</dbReference>
<evidence type="ECO:0000313" key="2">
    <source>
        <dbReference type="Proteomes" id="UP000285517"/>
    </source>
</evidence>
<dbReference type="Gene3D" id="3.40.50.1000">
    <property type="entry name" value="HAD superfamily/HAD-like"/>
    <property type="match status" value="1"/>
</dbReference>
<keyword evidence="2" id="KW-1185">Reference proteome</keyword>
<evidence type="ECO:0000313" key="1">
    <source>
        <dbReference type="EMBL" id="QAA83089.1"/>
    </source>
</evidence>
<dbReference type="SUPFAM" id="SSF56784">
    <property type="entry name" value="HAD-like"/>
    <property type="match status" value="1"/>
</dbReference>
<dbReference type="PANTHER" id="PTHR43611:SF3">
    <property type="entry name" value="FLAVIN MONONUCLEOTIDE HYDROLASE 1, CHLOROPLATIC"/>
    <property type="match status" value="1"/>
</dbReference>
<gene>
    <name evidence="1" type="ORF">EI546_15800</name>
</gene>
<accession>A0A410G715</accession>
<name>A0A410G715_9FLAO</name>
<organism evidence="1 2">
    <name type="scientific">Aequorivita ciconiae</name>
    <dbReference type="NCBI Taxonomy" id="2494375"/>
    <lineage>
        <taxon>Bacteria</taxon>
        <taxon>Pseudomonadati</taxon>
        <taxon>Bacteroidota</taxon>
        <taxon>Flavobacteriia</taxon>
        <taxon>Flavobacteriales</taxon>
        <taxon>Flavobacteriaceae</taxon>
        <taxon>Aequorivita</taxon>
    </lineage>
</organism>
<dbReference type="NCBIfam" id="TIGR01509">
    <property type="entry name" value="HAD-SF-IA-v3"/>
    <property type="match status" value="1"/>
</dbReference>
<dbReference type="AlphaFoldDB" id="A0A410G715"/>
<dbReference type="PANTHER" id="PTHR43611">
    <property type="entry name" value="ALPHA-D-GLUCOSE 1-PHOSPHATE PHOSPHATASE"/>
    <property type="match status" value="1"/>
</dbReference>
<dbReference type="SFLD" id="SFLDS00003">
    <property type="entry name" value="Haloacid_Dehalogenase"/>
    <property type="match status" value="1"/>
</dbReference>
<dbReference type="InterPro" id="IPR006439">
    <property type="entry name" value="HAD-SF_hydro_IA"/>
</dbReference>
<sequence>MDFDVSKIKVVYFDIGGVLLTNGWGHKSREKAAEHFGFDYDEMNVLHNFIYNVFEIGSITIDEYLDIAVFHCPRDFTKQDFKDFMYAQSVELPKMLPWLKEWKTRTDLPVFALSNESRELNDYRIKKFKLHELFDGFFSSCYLGIRKPDPRIFKEAMQIVQAEPSETLYFDDRELLAKTAGKLGMNAIHHQKVETSQKILEELISKSHRHE</sequence>
<dbReference type="InterPro" id="IPR023214">
    <property type="entry name" value="HAD_sf"/>
</dbReference>
<dbReference type="EMBL" id="CP034951">
    <property type="protein sequence ID" value="QAA83089.1"/>
    <property type="molecule type" value="Genomic_DNA"/>
</dbReference>
<dbReference type="RefSeq" id="WP_128251452.1">
    <property type="nucleotide sequence ID" value="NZ_CP034951.1"/>
</dbReference>
<reference evidence="1 2" key="1">
    <citation type="submission" date="2019-01" db="EMBL/GenBank/DDBJ databases">
        <title>Complete genome sequencing of Aequorivita sp. H23M31.</title>
        <authorList>
            <person name="Bae J.-W."/>
        </authorList>
    </citation>
    <scope>NUCLEOTIDE SEQUENCE [LARGE SCALE GENOMIC DNA]</scope>
    <source>
        <strain evidence="1 2">H23M31</strain>
    </source>
</reference>
<dbReference type="Pfam" id="PF00702">
    <property type="entry name" value="Hydrolase"/>
    <property type="match status" value="1"/>
</dbReference>